<dbReference type="RefSeq" id="WP_394513672.1">
    <property type="nucleotide sequence ID" value="NZ_JBIGHX010000009.1"/>
</dbReference>
<feature type="signal peptide" evidence="2">
    <location>
        <begin position="1"/>
        <end position="22"/>
    </location>
</feature>
<evidence type="ECO:0000313" key="4">
    <source>
        <dbReference type="Proteomes" id="UP001606302"/>
    </source>
</evidence>
<feature type="chain" id="PRO_5045930819" description="DUF4148 domain-containing protein" evidence="2">
    <location>
        <begin position="23"/>
        <end position="107"/>
    </location>
</feature>
<sequence>MYPKTPYSAAVVLALSAPLCIAQPPAQESRKRDDKPVAAPAAQGSCRNISAEIRSGAPLTREIVIAEMIRARAEGEMDYHISSTPPAVYRPMCEPAPKPGVAPANAK</sequence>
<evidence type="ECO:0000256" key="1">
    <source>
        <dbReference type="SAM" id="MobiDB-lite"/>
    </source>
</evidence>
<feature type="region of interest" description="Disordered" evidence="1">
    <location>
        <begin position="24"/>
        <end position="44"/>
    </location>
</feature>
<comment type="caution">
    <text evidence="3">The sequence shown here is derived from an EMBL/GenBank/DDBJ whole genome shotgun (WGS) entry which is preliminary data.</text>
</comment>
<evidence type="ECO:0008006" key="5">
    <source>
        <dbReference type="Google" id="ProtNLM"/>
    </source>
</evidence>
<evidence type="ECO:0000313" key="3">
    <source>
        <dbReference type="EMBL" id="MFG6464302.1"/>
    </source>
</evidence>
<organism evidence="3 4">
    <name type="scientific">Pelomonas lactea</name>
    <dbReference type="NCBI Taxonomy" id="3299030"/>
    <lineage>
        <taxon>Bacteria</taxon>
        <taxon>Pseudomonadati</taxon>
        <taxon>Pseudomonadota</taxon>
        <taxon>Betaproteobacteria</taxon>
        <taxon>Burkholderiales</taxon>
        <taxon>Sphaerotilaceae</taxon>
        <taxon>Roseateles</taxon>
    </lineage>
</organism>
<proteinExistence type="predicted"/>
<accession>A0ABW7GQP0</accession>
<dbReference type="EMBL" id="JBIGHX010000009">
    <property type="protein sequence ID" value="MFG6464302.1"/>
    <property type="molecule type" value="Genomic_DNA"/>
</dbReference>
<keyword evidence="2" id="KW-0732">Signal</keyword>
<evidence type="ECO:0000256" key="2">
    <source>
        <dbReference type="SAM" id="SignalP"/>
    </source>
</evidence>
<name>A0ABW7GQP0_9BURK</name>
<protein>
    <recommendedName>
        <fullName evidence="5">DUF4148 domain-containing protein</fullName>
    </recommendedName>
</protein>
<dbReference type="Proteomes" id="UP001606302">
    <property type="component" value="Unassembled WGS sequence"/>
</dbReference>
<keyword evidence="4" id="KW-1185">Reference proteome</keyword>
<gene>
    <name evidence="3" type="ORF">ACG04Q_22225</name>
</gene>
<reference evidence="3 4" key="1">
    <citation type="submission" date="2024-08" db="EMBL/GenBank/DDBJ databases">
        <authorList>
            <person name="Lu H."/>
        </authorList>
    </citation>
    <scope>NUCLEOTIDE SEQUENCE [LARGE SCALE GENOMIC DNA]</scope>
    <source>
        <strain evidence="3 4">DXS20W</strain>
    </source>
</reference>